<dbReference type="OrthoDB" id="5278208at2759"/>
<feature type="compositionally biased region" description="Polar residues" evidence="6">
    <location>
        <begin position="705"/>
        <end position="731"/>
    </location>
</feature>
<dbReference type="PANTHER" id="PTHR37534">
    <property type="entry name" value="TRANSCRIPTIONAL ACTIVATOR PROTEIN UGA3"/>
    <property type="match status" value="1"/>
</dbReference>
<dbReference type="Proteomes" id="UP000023758">
    <property type="component" value="Unassembled WGS sequence"/>
</dbReference>
<keyword evidence="4" id="KW-0804">Transcription</keyword>
<dbReference type="CDD" id="cd00067">
    <property type="entry name" value="GAL4"/>
    <property type="match status" value="1"/>
</dbReference>
<protein>
    <recommendedName>
        <fullName evidence="7">Zn(2)-C6 fungal-type domain-containing protein</fullName>
    </recommendedName>
</protein>
<evidence type="ECO:0000256" key="5">
    <source>
        <dbReference type="ARBA" id="ARBA00023242"/>
    </source>
</evidence>
<gene>
    <name evidence="8" type="ORF">H103_02990</name>
</gene>
<comment type="subcellular location">
    <subcellularLocation>
        <location evidence="1">Nucleus</location>
    </subcellularLocation>
</comment>
<evidence type="ECO:0000256" key="6">
    <source>
        <dbReference type="SAM" id="MobiDB-lite"/>
    </source>
</evidence>
<dbReference type="GO" id="GO:0008270">
    <property type="term" value="F:zinc ion binding"/>
    <property type="evidence" value="ECO:0007669"/>
    <property type="project" value="InterPro"/>
</dbReference>
<feature type="domain" description="Zn(2)-C6 fungal-type" evidence="7">
    <location>
        <begin position="95"/>
        <end position="125"/>
    </location>
</feature>
<proteinExistence type="predicted"/>
<dbReference type="Pfam" id="PF11951">
    <property type="entry name" value="Fungal_trans_2"/>
    <property type="match status" value="1"/>
</dbReference>
<dbReference type="GO" id="GO:0000981">
    <property type="term" value="F:DNA-binding transcription factor activity, RNA polymerase II-specific"/>
    <property type="evidence" value="ECO:0007669"/>
    <property type="project" value="InterPro"/>
</dbReference>
<keyword evidence="2" id="KW-0805">Transcription regulation</keyword>
<dbReference type="InterPro" id="IPR036864">
    <property type="entry name" value="Zn2-C6_fun-type_DNA-bd_sf"/>
</dbReference>
<dbReference type="PANTHER" id="PTHR37534:SF10">
    <property type="entry name" value="ZN(II)2CYS6 TRANSCRIPTION FACTOR (EUROFUNG)"/>
    <property type="match status" value="1"/>
</dbReference>
<feature type="region of interest" description="Disordered" evidence="6">
    <location>
        <begin position="110"/>
        <end position="261"/>
    </location>
</feature>
<evidence type="ECO:0000259" key="7">
    <source>
        <dbReference type="PROSITE" id="PS50048"/>
    </source>
</evidence>
<sequence length="731" mass="82762">MDSDSIDGHPTNPNSGPQPLQPLGFGSVRLTPNYWYSGLDVQSHQQIYQHPLRYWHHPNSLPNQPISPQEAFHGQSMPASPAVPEHKKHKRTRSGCYTCRARRVKCDEKRPTCDRCGKGKRECIYPPPQVPKSTKRHSVKVEESCPVIAESEPEGGEAEKGQNTGQATSSSSQRAKSPDHAAVRRPGKTTRESPGTRRSTNTSQKQKSVNSDAWITTQDTSASPASDTTVHSTRSHSPTAHANICWDQPDDTPDSASSVADTPGFSDDIKFFLKYHTQHITHSHYMMKSVAAKFISEDLIKYALEYKPLLYALVAFSAYHYSIKHPNGRLYTFLQYYNKSVSSLLSSLKSRQPHGDATILTILQLTTFEEYVGDWVNLIDHHHAAHQMILQMYSPDTILDDRFRIHIIHWNMRYDIMAGLMAGNATILGREWYILAEKQAYQEAADDPDSLSKQLFAFCASNKRCAVEIASLLANVSQSIISREEFLAESGMLTQTMREMIHKIGEFNDPKYLVMDYPEKMPLGADDIVDPYVPGLVHTGPFSEVDLVKLELRSSLLMYNCQIDLITQTLEPAEMSKFALEQCQLVETINRLPTKDPMFPLMFHNVLGLICLYIPPDDRYRMWCRKRLAEIEQQGYIYPPAVRKRVADIWKVPEVADWWLPNGEGYPKLVREIREWTSERTTNPRDNFREAVRDIRSLFGRMTCSDDSSQASTPSAHSGSHQGLSPPQSPP</sequence>
<dbReference type="Gene3D" id="4.10.240.10">
    <property type="entry name" value="Zn(2)-C6 fungal-type DNA-binding domain"/>
    <property type="match status" value="1"/>
</dbReference>
<feature type="region of interest" description="Disordered" evidence="6">
    <location>
        <begin position="1"/>
        <end position="24"/>
    </location>
</feature>
<feature type="region of interest" description="Disordered" evidence="6">
    <location>
        <begin position="703"/>
        <end position="731"/>
    </location>
</feature>
<dbReference type="AlphaFoldDB" id="A0A022W764"/>
<evidence type="ECO:0000256" key="2">
    <source>
        <dbReference type="ARBA" id="ARBA00023015"/>
    </source>
</evidence>
<feature type="compositionally biased region" description="Basic and acidic residues" evidence="6">
    <location>
        <begin position="110"/>
        <end position="123"/>
    </location>
</feature>
<feature type="region of interest" description="Disordered" evidence="6">
    <location>
        <begin position="59"/>
        <end position="91"/>
    </location>
</feature>
<dbReference type="GO" id="GO:0000976">
    <property type="term" value="F:transcription cis-regulatory region binding"/>
    <property type="evidence" value="ECO:0007669"/>
    <property type="project" value="TreeGrafter"/>
</dbReference>
<dbReference type="EMBL" id="KK207792">
    <property type="protein sequence ID" value="EZF54187.1"/>
    <property type="molecule type" value="Genomic_DNA"/>
</dbReference>
<reference evidence="8" key="1">
    <citation type="submission" date="2014-02" db="EMBL/GenBank/DDBJ databases">
        <title>The Genome Sequence of Trichophyton rubrum (morphotype fischeri) CBS 288.86.</title>
        <authorList>
            <consortium name="The Broad Institute Genomics Platform"/>
            <person name="Cuomo C.A."/>
            <person name="White T.C."/>
            <person name="Graser Y."/>
            <person name="Martinez-Rossi N."/>
            <person name="Heitman J."/>
            <person name="Young S.K."/>
            <person name="Zeng Q."/>
            <person name="Gargeya S."/>
            <person name="Abouelleil A."/>
            <person name="Alvarado L."/>
            <person name="Chapman S.B."/>
            <person name="Gainer-Dewar J."/>
            <person name="Goldberg J."/>
            <person name="Griggs A."/>
            <person name="Gujja S."/>
            <person name="Hansen M."/>
            <person name="Howarth C."/>
            <person name="Imamovic A."/>
            <person name="Larimer J."/>
            <person name="Martinez D."/>
            <person name="Murphy C."/>
            <person name="Pearson M.D."/>
            <person name="Persinoti G."/>
            <person name="Poon T."/>
            <person name="Priest M."/>
            <person name="Roberts A.D."/>
            <person name="Saif S."/>
            <person name="Shea T.D."/>
            <person name="Sykes S.N."/>
            <person name="Wortman J."/>
            <person name="Nusbaum C."/>
            <person name="Birren B."/>
        </authorList>
    </citation>
    <scope>NUCLEOTIDE SEQUENCE [LARGE SCALE GENOMIC DNA]</scope>
    <source>
        <strain evidence="8">CBS 288.86</strain>
    </source>
</reference>
<dbReference type="HOGENOM" id="CLU_012945_0_0_1"/>
<feature type="compositionally biased region" description="Polar residues" evidence="6">
    <location>
        <begin position="196"/>
        <end position="240"/>
    </location>
</feature>
<dbReference type="PROSITE" id="PS00463">
    <property type="entry name" value="ZN2_CY6_FUNGAL_1"/>
    <property type="match status" value="1"/>
</dbReference>
<evidence type="ECO:0000256" key="3">
    <source>
        <dbReference type="ARBA" id="ARBA00023125"/>
    </source>
</evidence>
<dbReference type="GO" id="GO:0005634">
    <property type="term" value="C:nucleus"/>
    <property type="evidence" value="ECO:0007669"/>
    <property type="project" value="UniProtKB-SubCell"/>
</dbReference>
<dbReference type="GO" id="GO:0045944">
    <property type="term" value="P:positive regulation of transcription by RNA polymerase II"/>
    <property type="evidence" value="ECO:0007669"/>
    <property type="project" value="TreeGrafter"/>
</dbReference>
<dbReference type="SUPFAM" id="SSF57701">
    <property type="entry name" value="Zn2/Cys6 DNA-binding domain"/>
    <property type="match status" value="1"/>
</dbReference>
<dbReference type="InterPro" id="IPR001138">
    <property type="entry name" value="Zn2Cys6_DnaBD"/>
</dbReference>
<dbReference type="Pfam" id="PF00172">
    <property type="entry name" value="Zn_clus"/>
    <property type="match status" value="1"/>
</dbReference>
<organism evidence="8">
    <name type="scientific">Trichophyton rubrum CBS 288.86</name>
    <dbReference type="NCBI Taxonomy" id="1215330"/>
    <lineage>
        <taxon>Eukaryota</taxon>
        <taxon>Fungi</taxon>
        <taxon>Dikarya</taxon>
        <taxon>Ascomycota</taxon>
        <taxon>Pezizomycotina</taxon>
        <taxon>Eurotiomycetes</taxon>
        <taxon>Eurotiomycetidae</taxon>
        <taxon>Onygenales</taxon>
        <taxon>Arthrodermataceae</taxon>
        <taxon>Trichophyton</taxon>
    </lineage>
</organism>
<evidence type="ECO:0000256" key="4">
    <source>
        <dbReference type="ARBA" id="ARBA00023163"/>
    </source>
</evidence>
<keyword evidence="3" id="KW-0238">DNA-binding</keyword>
<name>A0A022W764_TRIRU</name>
<dbReference type="InterPro" id="IPR021858">
    <property type="entry name" value="Fun_TF"/>
</dbReference>
<evidence type="ECO:0000313" key="8">
    <source>
        <dbReference type="EMBL" id="EZF54187.1"/>
    </source>
</evidence>
<feature type="compositionally biased region" description="Polar residues" evidence="6">
    <location>
        <begin position="161"/>
        <end position="175"/>
    </location>
</feature>
<dbReference type="PROSITE" id="PS50048">
    <property type="entry name" value="ZN2_CY6_FUNGAL_2"/>
    <property type="match status" value="1"/>
</dbReference>
<keyword evidence="5" id="KW-0539">Nucleus</keyword>
<dbReference type="SMART" id="SM00066">
    <property type="entry name" value="GAL4"/>
    <property type="match status" value="1"/>
</dbReference>
<evidence type="ECO:0000256" key="1">
    <source>
        <dbReference type="ARBA" id="ARBA00004123"/>
    </source>
</evidence>
<accession>A0A022W764</accession>